<dbReference type="GO" id="GO:0005524">
    <property type="term" value="F:ATP binding"/>
    <property type="evidence" value="ECO:0007669"/>
    <property type="project" value="UniProtKB-KW"/>
</dbReference>
<name>A0A1M7T428_9BRAD</name>
<proteinExistence type="inferred from homology"/>
<keyword evidence="2" id="KW-0813">Transport</keyword>
<dbReference type="PANTHER" id="PTHR42788">
    <property type="entry name" value="TAURINE IMPORT ATP-BINDING PROTEIN-RELATED"/>
    <property type="match status" value="1"/>
</dbReference>
<dbReference type="CDD" id="cd03293">
    <property type="entry name" value="ABC_NrtD_SsuB_transporters"/>
    <property type="match status" value="1"/>
</dbReference>
<keyword evidence="4 7" id="KW-0067">ATP-binding</keyword>
<evidence type="ECO:0000256" key="2">
    <source>
        <dbReference type="ARBA" id="ARBA00022448"/>
    </source>
</evidence>
<organism evidence="7 8">
    <name type="scientific">Bradyrhizobium erythrophlei</name>
    <dbReference type="NCBI Taxonomy" id="1437360"/>
    <lineage>
        <taxon>Bacteria</taxon>
        <taxon>Pseudomonadati</taxon>
        <taxon>Pseudomonadota</taxon>
        <taxon>Alphaproteobacteria</taxon>
        <taxon>Hyphomicrobiales</taxon>
        <taxon>Nitrobacteraceae</taxon>
        <taxon>Bradyrhizobium</taxon>
    </lineage>
</organism>
<evidence type="ECO:0000256" key="3">
    <source>
        <dbReference type="ARBA" id="ARBA00022741"/>
    </source>
</evidence>
<comment type="function">
    <text evidence="5">Involved in beta-(1--&gt;2)glucan export. Transmembrane domains (TMD) form a pore in the inner membrane and the ATP-binding domain (NBD) is responsible for energy generation.</text>
</comment>
<evidence type="ECO:0000313" key="8">
    <source>
        <dbReference type="Proteomes" id="UP000184096"/>
    </source>
</evidence>
<evidence type="ECO:0000313" key="7">
    <source>
        <dbReference type="EMBL" id="SHN65404.1"/>
    </source>
</evidence>
<evidence type="ECO:0000256" key="5">
    <source>
        <dbReference type="ARBA" id="ARBA00024722"/>
    </source>
</evidence>
<accession>A0A1M7T428</accession>
<feature type="domain" description="ABC transporter" evidence="6">
    <location>
        <begin position="4"/>
        <end position="241"/>
    </location>
</feature>
<dbReference type="InterPro" id="IPR003593">
    <property type="entry name" value="AAA+_ATPase"/>
</dbReference>
<sequence length="267" mass="29408">MAFGTIKNVRKVFSAAELKSRSSEPVVALDDANFEFDEGELVALLGPSGCGKTTLLRIVAGLIQKTSGSVKIGGREITEPLGDYGFVFQSPSLMPWRTVLDNVLFTMEVLRRNDKAARARAAQLLDMVGLGDFLRARPHQLSGGMQQRVALCRALIHQPKLLLMDEPFGALDELTRLEMNDLLLRIRKEIGATVLFVTHSISEAVYVSDQIIVFSRRPARVATKIPITLPYPRTQRIRFTSDFTRAERLASEALGIISPVEAEGTAA</sequence>
<reference evidence="8" key="1">
    <citation type="submission" date="2016-11" db="EMBL/GenBank/DDBJ databases">
        <authorList>
            <person name="Varghese N."/>
            <person name="Submissions S."/>
        </authorList>
    </citation>
    <scope>NUCLEOTIDE SEQUENCE [LARGE SCALE GENOMIC DNA]</scope>
    <source>
        <strain evidence="8">GAS401</strain>
    </source>
</reference>
<dbReference type="InterPro" id="IPR017871">
    <property type="entry name" value="ABC_transporter-like_CS"/>
</dbReference>
<dbReference type="PROSITE" id="PS50893">
    <property type="entry name" value="ABC_TRANSPORTER_2"/>
    <property type="match status" value="1"/>
</dbReference>
<protein>
    <submittedName>
        <fullName evidence="7">NitT/TauT family transport system ATP-binding protein</fullName>
    </submittedName>
</protein>
<dbReference type="Proteomes" id="UP000184096">
    <property type="component" value="Chromosome I"/>
</dbReference>
<keyword evidence="8" id="KW-1185">Reference proteome</keyword>
<keyword evidence="3" id="KW-0547">Nucleotide-binding</keyword>
<dbReference type="PANTHER" id="PTHR42788:SF13">
    <property type="entry name" value="ALIPHATIC SULFONATES IMPORT ATP-BINDING PROTEIN SSUB"/>
    <property type="match status" value="1"/>
</dbReference>
<dbReference type="SMART" id="SM00382">
    <property type="entry name" value="AAA"/>
    <property type="match status" value="1"/>
</dbReference>
<dbReference type="InterPro" id="IPR027417">
    <property type="entry name" value="P-loop_NTPase"/>
</dbReference>
<dbReference type="OrthoDB" id="9807242at2"/>
<dbReference type="PROSITE" id="PS00211">
    <property type="entry name" value="ABC_TRANSPORTER_1"/>
    <property type="match status" value="1"/>
</dbReference>
<evidence type="ECO:0000259" key="6">
    <source>
        <dbReference type="PROSITE" id="PS50893"/>
    </source>
</evidence>
<dbReference type="Pfam" id="PF00005">
    <property type="entry name" value="ABC_tran"/>
    <property type="match status" value="1"/>
</dbReference>
<dbReference type="InterPro" id="IPR003439">
    <property type="entry name" value="ABC_transporter-like_ATP-bd"/>
</dbReference>
<dbReference type="AlphaFoldDB" id="A0A1M7T428"/>
<evidence type="ECO:0000256" key="1">
    <source>
        <dbReference type="ARBA" id="ARBA00005417"/>
    </source>
</evidence>
<dbReference type="EMBL" id="LT670849">
    <property type="protein sequence ID" value="SHN65404.1"/>
    <property type="molecule type" value="Genomic_DNA"/>
</dbReference>
<comment type="similarity">
    <text evidence="1">Belongs to the ABC transporter superfamily.</text>
</comment>
<dbReference type="GO" id="GO:0016887">
    <property type="term" value="F:ATP hydrolysis activity"/>
    <property type="evidence" value="ECO:0007669"/>
    <property type="project" value="InterPro"/>
</dbReference>
<dbReference type="SUPFAM" id="SSF52540">
    <property type="entry name" value="P-loop containing nucleoside triphosphate hydrolases"/>
    <property type="match status" value="1"/>
</dbReference>
<dbReference type="Gene3D" id="3.40.50.300">
    <property type="entry name" value="P-loop containing nucleotide triphosphate hydrolases"/>
    <property type="match status" value="1"/>
</dbReference>
<gene>
    <name evidence="7" type="ORF">SAMN05444170_0708</name>
</gene>
<dbReference type="InterPro" id="IPR050166">
    <property type="entry name" value="ABC_transporter_ATP-bind"/>
</dbReference>
<evidence type="ECO:0000256" key="4">
    <source>
        <dbReference type="ARBA" id="ARBA00022840"/>
    </source>
</evidence>